<dbReference type="Gene3D" id="2.60.120.260">
    <property type="entry name" value="Galactose-binding domain-like"/>
    <property type="match status" value="1"/>
</dbReference>
<dbReference type="GO" id="GO:0036503">
    <property type="term" value="P:ERAD pathway"/>
    <property type="evidence" value="ECO:0007669"/>
    <property type="project" value="TreeGrafter"/>
</dbReference>
<dbReference type="SUPFAM" id="SSF49785">
    <property type="entry name" value="Galactose-binding domain-like"/>
    <property type="match status" value="1"/>
</dbReference>
<reference evidence="5" key="1">
    <citation type="submission" date="2017-02" db="UniProtKB">
        <authorList>
            <consortium name="WormBaseParasite"/>
        </authorList>
    </citation>
    <scope>IDENTIFICATION</scope>
</reference>
<dbReference type="InterPro" id="IPR007397">
    <property type="entry name" value="F-box-assoc_dom"/>
</dbReference>
<organism evidence="5">
    <name type="scientific">Anisakis simplex</name>
    <name type="common">Herring worm</name>
    <dbReference type="NCBI Taxonomy" id="6269"/>
    <lineage>
        <taxon>Eukaryota</taxon>
        <taxon>Metazoa</taxon>
        <taxon>Ecdysozoa</taxon>
        <taxon>Nematoda</taxon>
        <taxon>Chromadorea</taxon>
        <taxon>Rhabditida</taxon>
        <taxon>Spirurina</taxon>
        <taxon>Ascaridomorpha</taxon>
        <taxon>Ascaridoidea</taxon>
        <taxon>Anisakidae</taxon>
        <taxon>Anisakis</taxon>
        <taxon>Anisakis simplex complex</taxon>
    </lineage>
</organism>
<dbReference type="Gene3D" id="1.20.1280.50">
    <property type="match status" value="1"/>
</dbReference>
<proteinExistence type="predicted"/>
<dbReference type="Pfam" id="PF04300">
    <property type="entry name" value="FBA"/>
    <property type="match status" value="1"/>
</dbReference>
<dbReference type="GO" id="GO:0061630">
    <property type="term" value="F:ubiquitin protein ligase activity"/>
    <property type="evidence" value="ECO:0007669"/>
    <property type="project" value="TreeGrafter"/>
</dbReference>
<dbReference type="InterPro" id="IPR036047">
    <property type="entry name" value="F-box-like_dom_sf"/>
</dbReference>
<evidence type="ECO:0000313" key="5">
    <source>
        <dbReference type="WBParaSite" id="ASIM_0001941401-mRNA-1"/>
    </source>
</evidence>
<dbReference type="GO" id="GO:0005737">
    <property type="term" value="C:cytoplasm"/>
    <property type="evidence" value="ECO:0007669"/>
    <property type="project" value="UniProtKB-ARBA"/>
</dbReference>
<evidence type="ECO:0000313" key="3">
    <source>
        <dbReference type="EMBL" id="VDK66256.1"/>
    </source>
</evidence>
<protein>
    <submittedName>
        <fullName evidence="5">FBA domain-containing protein</fullName>
    </submittedName>
</protein>
<dbReference type="AlphaFoldDB" id="A0A0M3KEK6"/>
<dbReference type="PANTHER" id="PTHR12125">
    <property type="entry name" value="F-BOX ONLY PROTEIN 6-LIKE PROTEIN"/>
    <property type="match status" value="1"/>
</dbReference>
<feature type="domain" description="FBA" evidence="2">
    <location>
        <begin position="108"/>
        <end position="234"/>
    </location>
</feature>
<dbReference type="SUPFAM" id="SSF81383">
    <property type="entry name" value="F-box domain"/>
    <property type="match status" value="1"/>
</dbReference>
<dbReference type="GO" id="GO:0031146">
    <property type="term" value="P:SCF-dependent proteasomal ubiquitin-dependent protein catabolic process"/>
    <property type="evidence" value="ECO:0007669"/>
    <property type="project" value="TreeGrafter"/>
</dbReference>
<dbReference type="PROSITE" id="PS51114">
    <property type="entry name" value="FBA"/>
    <property type="match status" value="1"/>
</dbReference>
<name>A0A0M3KEK6_ANISI</name>
<accession>A0A0M3KEK6</accession>
<dbReference type="OrthoDB" id="1107553at2759"/>
<dbReference type="EMBL" id="UYRR01036115">
    <property type="protein sequence ID" value="VDK66256.1"/>
    <property type="molecule type" value="Genomic_DNA"/>
</dbReference>
<dbReference type="InterPro" id="IPR008979">
    <property type="entry name" value="Galactose-bd-like_sf"/>
</dbReference>
<gene>
    <name evidence="3" type="ORF">ASIM_LOCUS18804</name>
</gene>
<evidence type="ECO:0000313" key="4">
    <source>
        <dbReference type="Proteomes" id="UP000267096"/>
    </source>
</evidence>
<dbReference type="PANTHER" id="PTHR12125:SF5">
    <property type="entry name" value="F-BOX DOMAIN-CONTAINING PROTEIN"/>
    <property type="match status" value="1"/>
</dbReference>
<keyword evidence="4" id="KW-1185">Reference proteome</keyword>
<sequence>ADSSAAKSDSSPQDARSRSIQKNGFDKDATGPGGENEDVMINGELIPPQVLAEIFSRIDNIVVLGYVCRRWNDVLSAPGFWIDCMTHRSMELPPVSLRSAKALNMKKVCLKEPFERNLIENPSGEKKLNGWSVTENGGDGVQIETPPISCTANLDEDIPIAFATSFAWCTMHCIIDLWKAGVEVSSLLIIVSVHIDSLVVVNKYCYLIRTHYIAVLTIQRTKYYRTSVSAIVFG</sequence>
<dbReference type="SMART" id="SM01198">
    <property type="entry name" value="FBA"/>
    <property type="match status" value="1"/>
</dbReference>
<dbReference type="InterPro" id="IPR039752">
    <property type="entry name" value="F-box_only"/>
</dbReference>
<feature type="region of interest" description="Disordered" evidence="1">
    <location>
        <begin position="1"/>
        <end position="40"/>
    </location>
</feature>
<dbReference type="WBParaSite" id="ASIM_0001941401-mRNA-1">
    <property type="protein sequence ID" value="ASIM_0001941401-mRNA-1"/>
    <property type="gene ID" value="ASIM_0001941401"/>
</dbReference>
<feature type="compositionally biased region" description="Low complexity" evidence="1">
    <location>
        <begin position="1"/>
        <end position="14"/>
    </location>
</feature>
<dbReference type="Proteomes" id="UP000267096">
    <property type="component" value="Unassembled WGS sequence"/>
</dbReference>
<evidence type="ECO:0000259" key="2">
    <source>
        <dbReference type="PROSITE" id="PS51114"/>
    </source>
</evidence>
<dbReference type="GO" id="GO:0006516">
    <property type="term" value="P:glycoprotein catabolic process"/>
    <property type="evidence" value="ECO:0007669"/>
    <property type="project" value="TreeGrafter"/>
</dbReference>
<dbReference type="GO" id="GO:0019005">
    <property type="term" value="C:SCF ubiquitin ligase complex"/>
    <property type="evidence" value="ECO:0007669"/>
    <property type="project" value="TreeGrafter"/>
</dbReference>
<evidence type="ECO:0000256" key="1">
    <source>
        <dbReference type="SAM" id="MobiDB-lite"/>
    </source>
</evidence>
<reference evidence="3 4" key="2">
    <citation type="submission" date="2018-11" db="EMBL/GenBank/DDBJ databases">
        <authorList>
            <consortium name="Pathogen Informatics"/>
        </authorList>
    </citation>
    <scope>NUCLEOTIDE SEQUENCE [LARGE SCALE GENOMIC DNA]</scope>
</reference>